<dbReference type="PANTHER" id="PTHR15332">
    <property type="entry name" value="PROPROTEIN CONVERTASE SUBTILISIN_KEXIN TYPE 5-LIKE"/>
    <property type="match status" value="1"/>
</dbReference>
<evidence type="ECO:0000256" key="1">
    <source>
        <dbReference type="SAM" id="MobiDB-lite"/>
    </source>
</evidence>
<evidence type="ECO:0000313" key="3">
    <source>
        <dbReference type="EMBL" id="KAJ8260925.1"/>
    </source>
</evidence>
<feature type="region of interest" description="Disordered" evidence="1">
    <location>
        <begin position="216"/>
        <end position="265"/>
    </location>
</feature>
<reference evidence="3" key="1">
    <citation type="journal article" date="2023" name="Science">
        <title>Genome structures resolve the early diversification of teleost fishes.</title>
        <authorList>
            <person name="Parey E."/>
            <person name="Louis A."/>
            <person name="Montfort J."/>
            <person name="Bouchez O."/>
            <person name="Roques C."/>
            <person name="Iampietro C."/>
            <person name="Lluch J."/>
            <person name="Castinel A."/>
            <person name="Donnadieu C."/>
            <person name="Desvignes T."/>
            <person name="Floi Bucao C."/>
            <person name="Jouanno E."/>
            <person name="Wen M."/>
            <person name="Mejri S."/>
            <person name="Dirks R."/>
            <person name="Jansen H."/>
            <person name="Henkel C."/>
            <person name="Chen W.J."/>
            <person name="Zahm M."/>
            <person name="Cabau C."/>
            <person name="Klopp C."/>
            <person name="Thompson A.W."/>
            <person name="Robinson-Rechavi M."/>
            <person name="Braasch I."/>
            <person name="Lecointre G."/>
            <person name="Bobe J."/>
            <person name="Postlethwait J.H."/>
            <person name="Berthelot C."/>
            <person name="Roest Crollius H."/>
            <person name="Guiguen Y."/>
        </authorList>
    </citation>
    <scope>NUCLEOTIDE SEQUENCE</scope>
    <source>
        <strain evidence="3">Concon-B</strain>
    </source>
</reference>
<evidence type="ECO:0000256" key="2">
    <source>
        <dbReference type="SAM" id="Phobius"/>
    </source>
</evidence>
<evidence type="ECO:0000313" key="4">
    <source>
        <dbReference type="Proteomes" id="UP001152803"/>
    </source>
</evidence>
<keyword evidence="2" id="KW-0472">Membrane</keyword>
<gene>
    <name evidence="3" type="ORF">COCON_G00166480</name>
</gene>
<proteinExistence type="predicted"/>
<accession>A0A9Q1D7R1</accession>
<evidence type="ECO:0008006" key="5">
    <source>
        <dbReference type="Google" id="ProtNLM"/>
    </source>
</evidence>
<feature type="transmembrane region" description="Helical" evidence="2">
    <location>
        <begin position="186"/>
        <end position="207"/>
    </location>
</feature>
<dbReference type="PANTHER" id="PTHR15332:SF175">
    <property type="entry name" value="PROPROTEIN CONVERTASE SUBTILISIN_KEXIN TYPE 5-LIKE"/>
    <property type="match status" value="1"/>
</dbReference>
<dbReference type="InterPro" id="IPR009030">
    <property type="entry name" value="Growth_fac_rcpt_cys_sf"/>
</dbReference>
<dbReference type="CDD" id="cd00064">
    <property type="entry name" value="FU"/>
    <property type="match status" value="2"/>
</dbReference>
<feature type="region of interest" description="Disordered" evidence="1">
    <location>
        <begin position="278"/>
        <end position="300"/>
    </location>
</feature>
<organism evidence="3 4">
    <name type="scientific">Conger conger</name>
    <name type="common">Conger eel</name>
    <name type="synonym">Muraena conger</name>
    <dbReference type="NCBI Taxonomy" id="82655"/>
    <lineage>
        <taxon>Eukaryota</taxon>
        <taxon>Metazoa</taxon>
        <taxon>Chordata</taxon>
        <taxon>Craniata</taxon>
        <taxon>Vertebrata</taxon>
        <taxon>Euteleostomi</taxon>
        <taxon>Actinopterygii</taxon>
        <taxon>Neopterygii</taxon>
        <taxon>Teleostei</taxon>
        <taxon>Anguilliformes</taxon>
        <taxon>Congridae</taxon>
        <taxon>Conger</taxon>
    </lineage>
</organism>
<keyword evidence="4" id="KW-1185">Reference proteome</keyword>
<keyword evidence="2" id="KW-1133">Transmembrane helix</keyword>
<comment type="caution">
    <text evidence="3">The sequence shown here is derived from an EMBL/GenBank/DDBJ whole genome shotgun (WGS) entry which is preliminary data.</text>
</comment>
<protein>
    <recommendedName>
        <fullName evidence="5">Proprotein convertase subtilisin/kexin type 5</fullName>
    </recommendedName>
</protein>
<dbReference type="Gene3D" id="2.10.220.10">
    <property type="entry name" value="Hormone Receptor, Insulin-like Growth Factor Receptor 1, Chain A, domain 2"/>
    <property type="match status" value="1"/>
</dbReference>
<dbReference type="Proteomes" id="UP001152803">
    <property type="component" value="Unassembled WGS sequence"/>
</dbReference>
<dbReference type="AlphaFoldDB" id="A0A9Q1D7R1"/>
<dbReference type="OrthoDB" id="300641at2759"/>
<feature type="compositionally biased region" description="Acidic residues" evidence="1">
    <location>
        <begin position="252"/>
        <end position="264"/>
    </location>
</feature>
<dbReference type="InterPro" id="IPR006212">
    <property type="entry name" value="Furin_repeat"/>
</dbReference>
<name>A0A9Q1D7R1_CONCO</name>
<dbReference type="SMART" id="SM00261">
    <property type="entry name" value="FU"/>
    <property type="match status" value="3"/>
</dbReference>
<feature type="compositionally biased region" description="Polar residues" evidence="1">
    <location>
        <begin position="232"/>
        <end position="246"/>
    </location>
</feature>
<keyword evidence="2" id="KW-0812">Transmembrane</keyword>
<dbReference type="EMBL" id="JAFJMO010000012">
    <property type="protein sequence ID" value="KAJ8260925.1"/>
    <property type="molecule type" value="Genomic_DNA"/>
</dbReference>
<feature type="non-terminal residue" evidence="3">
    <location>
        <position position="1"/>
    </location>
</feature>
<sequence length="300" mass="33067">YYGNVSTGACERCDLSCGECSGGGAARCLSCADGHLYLRTHGHCHPSCPPGHYPDTREQTCESCHSSCRTCTDKGFLACDSCHHGYRLSGGMCESRCIMGQYPVPESTPLRCERCDASCLACHGPSPHNCTLCPAMDLLTTEGRCLPCCGNETQPECCNCTETRDQCVLRTNFALHNMDASTGTSVVFITTIMLLLLGLGTIVFLIWRGRSKRQPQESARGYEKLGGHRGPASSTAPSHHQGTQLVDLSERDYDDDDDDDEEDIVYMSRDGTVYRKFRYGHPGDQEEQGLEFHTRKYSFP</sequence>
<dbReference type="SUPFAM" id="SSF57184">
    <property type="entry name" value="Growth factor receptor domain"/>
    <property type="match status" value="1"/>
</dbReference>